<dbReference type="EMBL" id="CP034669">
    <property type="protein sequence ID" value="QAT84798.1"/>
    <property type="molecule type" value="Genomic_DNA"/>
</dbReference>
<proteinExistence type="predicted"/>
<evidence type="ECO:0000313" key="1">
    <source>
        <dbReference type="EMBL" id="QAT84798.1"/>
    </source>
</evidence>
<evidence type="ECO:0000313" key="2">
    <source>
        <dbReference type="Proteomes" id="UP000288758"/>
    </source>
</evidence>
<reference evidence="1 2" key="1">
    <citation type="submission" date="2018-12" db="EMBL/GenBank/DDBJ databases">
        <title>Complete Genome Sequence of the Corallopyronin A producing Myxobacterium Corallococcus coralloides B035.</title>
        <authorList>
            <person name="Bouhired S.M."/>
            <person name="Rupp O."/>
            <person name="Blom J."/>
            <person name="Schaeberle T.F."/>
            <person name="Kehraus S."/>
            <person name="Schiefer A."/>
            <person name="Pfarr K."/>
            <person name="Goesmann A."/>
            <person name="Hoerauf A."/>
            <person name="Koenig G.M."/>
        </authorList>
    </citation>
    <scope>NUCLEOTIDE SEQUENCE [LARGE SCALE GENOMIC DNA]</scope>
    <source>
        <strain evidence="1 2">B035</strain>
    </source>
</reference>
<dbReference type="AlphaFoldDB" id="A0A410RSD7"/>
<organism evidence="1 2">
    <name type="scientific">Corallococcus coralloides</name>
    <name type="common">Myxococcus coralloides</name>
    <dbReference type="NCBI Taxonomy" id="184914"/>
    <lineage>
        <taxon>Bacteria</taxon>
        <taxon>Pseudomonadati</taxon>
        <taxon>Myxococcota</taxon>
        <taxon>Myxococcia</taxon>
        <taxon>Myxococcales</taxon>
        <taxon>Cystobacterineae</taxon>
        <taxon>Myxococcaceae</taxon>
        <taxon>Corallococcus</taxon>
    </lineage>
</organism>
<name>A0A410RSD7_CORCK</name>
<dbReference type="RefSeq" id="WP_128796674.1">
    <property type="nucleotide sequence ID" value="NZ_CP034669.1"/>
</dbReference>
<accession>A0A410RSD7</accession>
<dbReference type="Proteomes" id="UP000288758">
    <property type="component" value="Chromosome"/>
</dbReference>
<sequence length="294" mass="32714">MTFGALSAKYLSLRQRLAVHLGPEALLDISIPPPVGTEDELSFIRLVGWTYVLLQETGRVPLNFLKELPPINHPAKLLPEVEKLRTWASHNLHTAKEQDLATLKAAQAWFRKQCGTASPNSPTHWNACFTQLSHDVLNLLTNAISACDALDSEIDGPQLVDSLKSRIERNWEAYRFDKFVNDVTSRFGYTGIEAVSLRKRHLDGWRKVVATADTNSIESLLTLRIEADVLTLMSSALPVSAQELLTQMKFTTPAQLATCMIILKQHSPLPTASISELMLEISKRTKSTTPSNTD</sequence>
<protein>
    <submittedName>
        <fullName evidence="1">Uncharacterized protein</fullName>
    </submittedName>
</protein>
<gene>
    <name evidence="1" type="ORF">EJ065_3234</name>
</gene>